<dbReference type="PANTHER" id="PTHR11164:SF0">
    <property type="entry name" value="GLUTAMATE--CYSTEINE LIGASE CATALYTIC SUBUNIT"/>
    <property type="match status" value="1"/>
</dbReference>
<evidence type="ECO:0000256" key="2">
    <source>
        <dbReference type="ARBA" id="ARBA00008100"/>
    </source>
</evidence>
<dbReference type="InterPro" id="IPR014746">
    <property type="entry name" value="Gln_synth/guanido_kin_cat_dom"/>
</dbReference>
<dbReference type="GO" id="GO:0006750">
    <property type="term" value="P:glutathione biosynthetic process"/>
    <property type="evidence" value="ECO:0007669"/>
    <property type="project" value="UniProtKB-UniRule"/>
</dbReference>
<dbReference type="PANTHER" id="PTHR11164">
    <property type="entry name" value="GLUTAMATE CYSTEINE LIGASE"/>
    <property type="match status" value="1"/>
</dbReference>
<dbReference type="EMBL" id="OX597840">
    <property type="protein sequence ID" value="CAI9741798.1"/>
    <property type="molecule type" value="Genomic_DNA"/>
</dbReference>
<gene>
    <name evidence="11" type="ORF">OCTVUL_1B015777</name>
</gene>
<organism evidence="11 12">
    <name type="scientific">Octopus vulgaris</name>
    <name type="common">Common octopus</name>
    <dbReference type="NCBI Taxonomy" id="6645"/>
    <lineage>
        <taxon>Eukaryota</taxon>
        <taxon>Metazoa</taxon>
        <taxon>Spiralia</taxon>
        <taxon>Lophotrochozoa</taxon>
        <taxon>Mollusca</taxon>
        <taxon>Cephalopoda</taxon>
        <taxon>Coleoidea</taxon>
        <taxon>Octopodiformes</taxon>
        <taxon>Octopoda</taxon>
        <taxon>Incirrata</taxon>
        <taxon>Octopodidae</taxon>
        <taxon>Octopus</taxon>
    </lineage>
</organism>
<evidence type="ECO:0000256" key="8">
    <source>
        <dbReference type="ARBA" id="ARBA00030585"/>
    </source>
</evidence>
<dbReference type="SUPFAM" id="SSF55931">
    <property type="entry name" value="Glutamine synthetase/guanido kinase"/>
    <property type="match status" value="1"/>
</dbReference>
<keyword evidence="12" id="KW-1185">Reference proteome</keyword>
<evidence type="ECO:0000256" key="6">
    <source>
        <dbReference type="ARBA" id="ARBA00022741"/>
    </source>
</evidence>
<comment type="catalytic activity">
    <reaction evidence="10">
        <text>L-cysteine + L-glutamate + ATP = gamma-L-glutamyl-L-cysteine + ADP + phosphate + H(+)</text>
        <dbReference type="Rhea" id="RHEA:13285"/>
        <dbReference type="ChEBI" id="CHEBI:15378"/>
        <dbReference type="ChEBI" id="CHEBI:29985"/>
        <dbReference type="ChEBI" id="CHEBI:30616"/>
        <dbReference type="ChEBI" id="CHEBI:35235"/>
        <dbReference type="ChEBI" id="CHEBI:43474"/>
        <dbReference type="ChEBI" id="CHEBI:58173"/>
        <dbReference type="ChEBI" id="CHEBI:456216"/>
        <dbReference type="EC" id="6.3.2.2"/>
    </reaction>
</comment>
<evidence type="ECO:0000256" key="4">
    <source>
        <dbReference type="ARBA" id="ARBA00022598"/>
    </source>
</evidence>
<evidence type="ECO:0000256" key="5">
    <source>
        <dbReference type="ARBA" id="ARBA00022684"/>
    </source>
</evidence>
<proteinExistence type="inferred from homology"/>
<dbReference type="AlphaFoldDB" id="A0AA36BW98"/>
<dbReference type="GO" id="GO:0017109">
    <property type="term" value="C:glutamate-cysteine ligase complex"/>
    <property type="evidence" value="ECO:0007669"/>
    <property type="project" value="TreeGrafter"/>
</dbReference>
<dbReference type="Proteomes" id="UP001162480">
    <property type="component" value="Chromosome 27"/>
</dbReference>
<dbReference type="InterPro" id="IPR004308">
    <property type="entry name" value="GCS"/>
</dbReference>
<comment type="similarity">
    <text evidence="2 10">Belongs to the glutamate--cysteine ligase type 3 family.</text>
</comment>
<sequence length="638" mass="74362">MVSQTPSLSTSHPRLNKEDLSKLNWFNKIKTKMVFITDGTLMTWEEILPHISNVKKQGTMQFLYQYKKYKDEKNYPFYWGDETEYSLIRFDHEERVVQLPLTSTSFFESPQVQALESSLWTPEYAEFMMEGKPRNPFGTAITDLNRTEEHFIERRKAIKQFLGPNESLVSLTAFPRLGCPNFSFPSYEVNKHPTEFYKSVFVPDGALSSRLPLFLNMRENFTTRKEERISINVPIYKDKNTMMPYGEDMSEYGDNEEMKKYLTPGFIYMDAPVFGAGCCSLQVTFQAADIKEAAYLYDNLVPLTPIMLPFTAAAPIHRGFLTDVDTRWLSLSQSCDDRTRQERGLEPLTNGSVFIPTTRFDTVCSYLSVSDQFYNDYDYSYDPEQYELLKAEGVDEMMAKYVAQLLVRDPITLYKEKVHQDVEDTDHIQTIIGSNWHTLKLKLPDEKSGWKIEFRTMELQLTDFENAALVVFMVLLTRAIVTFKLNLLVPITKVTENFPPAQKRDAITKEKFYFRKNVQQEVADCELTGDIYTLMTLNEIMNGKDDFPGLIPLIHKYLDHVDYDSSKRPKIMQYLKFLSDKAAGKIMTMAQWTRQFVRNHEDYKNDSVVSERIAYDFMMECEKIVNSEERFPQAFIRS</sequence>
<keyword evidence="4 10" id="KW-0436">Ligase</keyword>
<dbReference type="GO" id="GO:0004357">
    <property type="term" value="F:glutamate-cysteine ligase activity"/>
    <property type="evidence" value="ECO:0007669"/>
    <property type="project" value="UniProtKB-UniRule"/>
</dbReference>
<accession>A0AA36BW98</accession>
<evidence type="ECO:0000256" key="9">
    <source>
        <dbReference type="ARBA" id="ARBA00032122"/>
    </source>
</evidence>
<evidence type="ECO:0000313" key="12">
    <source>
        <dbReference type="Proteomes" id="UP001162480"/>
    </source>
</evidence>
<evidence type="ECO:0000313" key="11">
    <source>
        <dbReference type="EMBL" id="CAI9741798.1"/>
    </source>
</evidence>
<dbReference type="Pfam" id="PF03074">
    <property type="entry name" value="GCS"/>
    <property type="match status" value="1"/>
</dbReference>
<keyword evidence="7 10" id="KW-0067">ATP-binding</keyword>
<name>A0AA36BW98_OCTVU</name>
<evidence type="ECO:0000256" key="1">
    <source>
        <dbReference type="ARBA" id="ARBA00005006"/>
    </source>
</evidence>
<dbReference type="Gene3D" id="3.30.590.50">
    <property type="match status" value="2"/>
</dbReference>
<keyword evidence="6 10" id="KW-0547">Nucleotide-binding</keyword>
<protein>
    <recommendedName>
        <fullName evidence="3 10">Glutamate--cysteine ligase</fullName>
        <ecNumber evidence="3 10">6.3.2.2</ecNumber>
    </recommendedName>
    <alternativeName>
        <fullName evidence="9 10">Gamma-ECS</fullName>
    </alternativeName>
    <alternativeName>
        <fullName evidence="8 10">Gamma-glutamylcysteine synthetase</fullName>
    </alternativeName>
</protein>
<dbReference type="Gene3D" id="1.10.8.960">
    <property type="match status" value="1"/>
</dbReference>
<evidence type="ECO:0000256" key="3">
    <source>
        <dbReference type="ARBA" id="ARBA00012220"/>
    </source>
</evidence>
<comment type="pathway">
    <text evidence="1 10">Sulfur metabolism; glutathione biosynthesis; glutathione from L-cysteine and L-glutamate: step 1/2.</text>
</comment>
<dbReference type="EC" id="6.3.2.2" evidence="3 10"/>
<reference evidence="11" key="1">
    <citation type="submission" date="2023-08" db="EMBL/GenBank/DDBJ databases">
        <authorList>
            <person name="Alioto T."/>
            <person name="Alioto T."/>
            <person name="Gomez Garrido J."/>
        </authorList>
    </citation>
    <scope>NUCLEOTIDE SEQUENCE</scope>
</reference>
<dbReference type="GO" id="GO:0005524">
    <property type="term" value="F:ATP binding"/>
    <property type="evidence" value="ECO:0007669"/>
    <property type="project" value="UniProtKB-UniRule"/>
</dbReference>
<keyword evidence="5 10" id="KW-0317">Glutathione biosynthesis</keyword>
<evidence type="ECO:0000256" key="7">
    <source>
        <dbReference type="ARBA" id="ARBA00022840"/>
    </source>
</evidence>
<evidence type="ECO:0000256" key="10">
    <source>
        <dbReference type="RuleBase" id="RU367135"/>
    </source>
</evidence>